<organism evidence="2 3">
    <name type="scientific">Willisornis vidua</name>
    <name type="common">Xingu scale-backed antbird</name>
    <dbReference type="NCBI Taxonomy" id="1566151"/>
    <lineage>
        <taxon>Eukaryota</taxon>
        <taxon>Metazoa</taxon>
        <taxon>Chordata</taxon>
        <taxon>Craniata</taxon>
        <taxon>Vertebrata</taxon>
        <taxon>Euteleostomi</taxon>
        <taxon>Archelosauria</taxon>
        <taxon>Archosauria</taxon>
        <taxon>Dinosauria</taxon>
        <taxon>Saurischia</taxon>
        <taxon>Theropoda</taxon>
        <taxon>Coelurosauria</taxon>
        <taxon>Aves</taxon>
        <taxon>Neognathae</taxon>
        <taxon>Neoaves</taxon>
        <taxon>Telluraves</taxon>
        <taxon>Australaves</taxon>
        <taxon>Passeriformes</taxon>
        <taxon>Thamnophilidae</taxon>
        <taxon>Willisornis</taxon>
    </lineage>
</organism>
<evidence type="ECO:0000256" key="1">
    <source>
        <dbReference type="SAM" id="MobiDB-lite"/>
    </source>
</evidence>
<evidence type="ECO:0000313" key="2">
    <source>
        <dbReference type="EMBL" id="KAJ7426121.1"/>
    </source>
</evidence>
<accession>A0ABQ9DUE4</accession>
<protein>
    <submittedName>
        <fullName evidence="2">Uncharacterized protein</fullName>
    </submittedName>
</protein>
<reference evidence="2" key="1">
    <citation type="submission" date="2019-10" db="EMBL/GenBank/DDBJ databases">
        <authorList>
            <person name="Soares A.E.R."/>
            <person name="Aleixo A."/>
            <person name="Schneider P."/>
            <person name="Miyaki C.Y."/>
            <person name="Schneider M.P."/>
            <person name="Mello C."/>
            <person name="Vasconcelos A.T.R."/>
        </authorList>
    </citation>
    <scope>NUCLEOTIDE SEQUENCE</scope>
    <source>
        <tissue evidence="2">Muscle</tissue>
    </source>
</reference>
<evidence type="ECO:0000313" key="3">
    <source>
        <dbReference type="Proteomes" id="UP001145742"/>
    </source>
</evidence>
<keyword evidence="3" id="KW-1185">Reference proteome</keyword>
<proteinExistence type="predicted"/>
<dbReference type="EMBL" id="WHWB01032315">
    <property type="protein sequence ID" value="KAJ7426121.1"/>
    <property type="molecule type" value="Genomic_DNA"/>
</dbReference>
<comment type="caution">
    <text evidence="2">The sequence shown here is derived from an EMBL/GenBank/DDBJ whole genome shotgun (WGS) entry which is preliminary data.</text>
</comment>
<dbReference type="Proteomes" id="UP001145742">
    <property type="component" value="Unassembled WGS sequence"/>
</dbReference>
<name>A0ABQ9DUE4_9PASS</name>
<sequence length="95" mass="10926">MIPPMYSVLVRPHLESCVQFQAPQIKKDIDVLECVQRRATELMKGLENKSYEEQLRELGLSSLEERSLGETLSPSTTTFSQVTSDRMKRHSFKLP</sequence>
<feature type="compositionally biased region" description="Polar residues" evidence="1">
    <location>
        <begin position="74"/>
        <end position="84"/>
    </location>
</feature>
<feature type="region of interest" description="Disordered" evidence="1">
    <location>
        <begin position="66"/>
        <end position="95"/>
    </location>
</feature>
<gene>
    <name evidence="2" type="ORF">WISP_18864</name>
</gene>